<dbReference type="InterPro" id="IPR013324">
    <property type="entry name" value="RNA_pol_sigma_r3/r4-like"/>
</dbReference>
<accession>A0AAP6Y414</accession>
<dbReference type="InterPro" id="IPR051162">
    <property type="entry name" value="T4SS_component"/>
</dbReference>
<dbReference type="PANTHER" id="PTHR30121:SF6">
    <property type="entry name" value="SLR6007 PROTEIN"/>
    <property type="match status" value="1"/>
</dbReference>
<dbReference type="RefSeq" id="WP_169044072.1">
    <property type="nucleotide sequence ID" value="NZ_JABBYB010000003.1"/>
</dbReference>
<reference evidence="3 4" key="1">
    <citation type="submission" date="2020-04" db="EMBL/GenBank/DDBJ databases">
        <title>Genome sequencing and assembly of Pseudoalteromonas arctica.</title>
        <authorList>
            <person name="Cook G.M."/>
        </authorList>
    </citation>
    <scope>NUCLEOTIDE SEQUENCE [LARGE SCALE GENOMIC DNA]</scope>
    <source>
        <strain evidence="3 4">NEC-BIFX-2020_001</strain>
    </source>
</reference>
<dbReference type="PRINTS" id="PR00046">
    <property type="entry name" value="SIGMA70FCT"/>
</dbReference>
<dbReference type="Pfam" id="PF04545">
    <property type="entry name" value="Sigma70_r4"/>
    <property type="match status" value="1"/>
</dbReference>
<dbReference type="InterPro" id="IPR036388">
    <property type="entry name" value="WH-like_DNA-bd_sf"/>
</dbReference>
<dbReference type="Gene3D" id="1.10.10.10">
    <property type="entry name" value="Winged helix-like DNA-binding domain superfamily/Winged helix DNA-binding domain"/>
    <property type="match status" value="1"/>
</dbReference>
<dbReference type="GO" id="GO:0003700">
    <property type="term" value="F:DNA-binding transcription factor activity"/>
    <property type="evidence" value="ECO:0007669"/>
    <property type="project" value="InterPro"/>
</dbReference>
<dbReference type="PANTHER" id="PTHR30121">
    <property type="entry name" value="UNCHARACTERIZED PROTEIN YJGR-RELATED"/>
    <property type="match status" value="1"/>
</dbReference>
<name>A0AAP6Y414_9GAMM</name>
<dbReference type="CDD" id="cd01127">
    <property type="entry name" value="TrwB_TraG_TraD_VirD4"/>
    <property type="match status" value="1"/>
</dbReference>
<proteinExistence type="predicted"/>
<dbReference type="Pfam" id="PF01935">
    <property type="entry name" value="DUF87"/>
    <property type="match status" value="1"/>
</dbReference>
<dbReference type="Gene3D" id="3.40.50.300">
    <property type="entry name" value="P-loop containing nucleotide triphosphate hydrolases"/>
    <property type="match status" value="2"/>
</dbReference>
<protein>
    <submittedName>
        <fullName evidence="3">DNA phosphorothioation-dependent restriction protein DptH</fullName>
    </submittedName>
</protein>
<sequence>MSQVPFESFLLNLFLESIKLGNTRSTKFHYVCSDPDKAKKLLNARLGVLNTKNSTILIDGVTVPFVEAECGLKLIIMLHDSAAKEKETYSEDFITNVRDAINNLENTSLFVIHNSALESILTTCQDISINDRVFTPQYVQKQLDKLAQKHKHTNVIEAIAEKQKRDVEEQNLSVFGYEALYNSIINNETKFQQHGLFQDSRLLGFTDKKAIKNDIDKNGRLYTEIEAIKNDHLDEKSAKDKFEKLGFGEKFTKDNFLKGDKWKELQFSVLESEIEKNKTRKLTFYQLEVNSQKHKHIKAHDRKCKVNSILIEADAGPLEIKVKYNKGDSLLKMDEVKVAGDYEIIKLDPRIGNHEKYSILTTNFNYDGSVKLFQIKLNRTSGPEKIQLNVLLIPKNTFPLINIWEKITIEFNRNRGQVNLDNVTEPLVFNEELNETLDVSAVDSKIDLLKLGKVNFLPLLEAETASTATLCYEFHELPVHLFGKASLEKIKLPSILDESRVNNIYSLDGQANYKTESQRVVYAGKEKELSVNAKGLCRIEADYIERGLLFKNQTTNEQIKLVDLKDINAYLAEAYQDLYNWLSSNNTILSLTCWPEELQVIVESLLEQFELALNSIPENSLSLHHKTLIKVGMYHGAFEQQEDATDWLTPYHPLVLSYLLQLVKQNNDGNKVIGKLPKVTIDKLTPAGLLPVIYDANYDYAYSKPAPANRLWLQIVPQKQSNQSYVAKLVQEKLHDFIDCFNMLFERNQSTPVLINSIHNQKNEYVFEGIIDYYRRNKEKALRIHITLYDDRLHNTAFDTFTEPTDISVLRKLVRKKESEKVEETDALINLVKSKLIYSKQVNQENYAYAHISFFKNNEKVKLVDKTANSANTGVGCNGLIAGEASYSENENYYTGFGVKGLEKLSAPVRFALKYNSLFKPFRDNTASYNPSIVPALAVKDTFRQSLNSIYSTSMWTCIVDPKVTLEFFDDKDTILIHYSDKYTNCTGYDAITISTKTDLYRGLLKEASTELVNSFNAISGQWLLDVVKTANKPQTVSVKNQLKEKQGIVAAYKFATGLLAKSDITWVPLSIAELIRVTGNLGLKISESDFSARLQNKKHKVMSDDLLLVGFKQNQMYLLPLEVKTRETGNDFSKAIAQAVELKAFMSHLLSGNDLKAQIYRTLFVQHVFAQVERFELYKLFPENYFETLVSNKEYYQQGHFELCDVEGYVDGFAIAFKNDLKTARTNPKVDDTTNILTIEISFGWMRFLQSNSIELINKKLTISQELPELSKYTLFNTAPILIECQSLATSDQLSEESKAKKIEVLQSDIDDSINVESNEATAVTWNAQFSYPEEFDELITLLCECLKCDLTKEDFFALTESDLLGLVNNDSTYLPPFYKLKDFLNIPIQEKTSEVLLKDLLIDQEFNALANFIIRSFGEEVTVDQVTELKDTQMLALTGFGKGKLAKFNEFKQKLAENTFSVTGSEEATLLIEDYDIDLASLETKLMNSLQSYLEIAKDRDKQVFTRRLGINTPSETLEEIGQYFGVTRERIRQIEAKAKKSFLSKLTVSQKVIKAVVQSNLSELREPLFPQLRQNFTNQKQFYMFLELCCGLEENEIQFITNPSLSRDVFNDFWIANKSPALLEDLIWYVHETADIDLAVAENQILRWHEEQYLDLAGEYVTPLKLPKVEAVTNTLLEFPGGVTWQVLQKQIAEKNICITPITLDKPENAIGYACDRDYIYQSEYRTYRHLKFLDLSSDETSHILNMVKSKLQEFSYIKRSSVNLQVDVYDQSRFAHGYYVVRYVVRNFGEREGIFFNGKSQTDTVSLDENFSLASQKSVLEELYRQSLEPLTKNDVAAKIRSKSLGHAAFYIDKLLTEGVIVRVDETHFAHVENAFNDYNIEEIMQHAAVFIEREIDIIEGESLQIYLNRKLELQLNKYFYISLLKVHSNDFGLSLYFVQNLVSKVELQEKGLADFCRQALLLTDSNTEAIEWVKAKVCVYDHVVKRALSQVANSTKREQTGGHTSEAQHQGNVLDSKIIEAESHKLEHSEIEVPQAHDQEIMLDSTQSNAVQLTLERTRVLIGRDLVTSEDIYWEYGNEALANRHLIVFGRSGQGKTYCIQALLSELARAHINSLVIDYTNGFLPAHLEKEFKQLVNPKTDLIAHAPIDLNPFKKQKSVIAGFELKDKAHDVGTRVASVFNSVFSSIGEQQLPTLIRVIEEGIELYGADYSFIKMLKELEEYDATGAKLANKLMPIVKANIFACKDNENGWQAIFQDRESLCRLIQMATLSRDVWRAATEFILWDLYSHACLHGDKNKPLPVVLDEVQNLDHRLDSPLAKMLTEGRKYGLSLILATQTLSNLKKEEQDRLFQAAHKLFFAPAETEADSYAKLLEQAVPGTNKKYWADELASLQKGECISVGLYKDQNGFIKQGAKKVQITSLGERL</sequence>
<dbReference type="InterPro" id="IPR017646">
    <property type="entry name" value="Dnd_assoc_2"/>
</dbReference>
<dbReference type="Proteomes" id="UP000549590">
    <property type="component" value="Unassembled WGS sequence"/>
</dbReference>
<dbReference type="GO" id="GO:0006352">
    <property type="term" value="P:DNA-templated transcription initiation"/>
    <property type="evidence" value="ECO:0007669"/>
    <property type="project" value="InterPro"/>
</dbReference>
<dbReference type="CDD" id="cd06171">
    <property type="entry name" value="Sigma70_r4"/>
    <property type="match status" value="1"/>
</dbReference>
<organism evidence="3 4">
    <name type="scientific">Pseudoalteromonas arctica</name>
    <dbReference type="NCBI Taxonomy" id="394751"/>
    <lineage>
        <taxon>Bacteria</taxon>
        <taxon>Pseudomonadati</taxon>
        <taxon>Pseudomonadota</taxon>
        <taxon>Gammaproteobacteria</taxon>
        <taxon>Alteromonadales</taxon>
        <taxon>Pseudoalteromonadaceae</taxon>
        <taxon>Pseudoalteromonas</taxon>
    </lineage>
</organism>
<evidence type="ECO:0000259" key="1">
    <source>
        <dbReference type="Pfam" id="PF01935"/>
    </source>
</evidence>
<dbReference type="InterPro" id="IPR002789">
    <property type="entry name" value="HerA_central"/>
</dbReference>
<comment type="caution">
    <text evidence="3">The sequence shown here is derived from an EMBL/GenBank/DDBJ whole genome shotgun (WGS) entry which is preliminary data.</text>
</comment>
<dbReference type="EMBL" id="JABBYB010000003">
    <property type="protein sequence ID" value="NMP02413.1"/>
    <property type="molecule type" value="Genomic_DNA"/>
</dbReference>
<dbReference type="InterPro" id="IPR027417">
    <property type="entry name" value="P-loop_NTPase"/>
</dbReference>
<evidence type="ECO:0000259" key="2">
    <source>
        <dbReference type="Pfam" id="PF04545"/>
    </source>
</evidence>
<dbReference type="NCBIfam" id="TIGR03237">
    <property type="entry name" value="dnd_assoc_2"/>
    <property type="match status" value="1"/>
</dbReference>
<dbReference type="InterPro" id="IPR007630">
    <property type="entry name" value="RNA_pol_sigma70_r4"/>
</dbReference>
<feature type="domain" description="Helicase HerA central" evidence="1">
    <location>
        <begin position="2085"/>
        <end position="2157"/>
    </location>
</feature>
<evidence type="ECO:0000313" key="3">
    <source>
        <dbReference type="EMBL" id="NMP02413.1"/>
    </source>
</evidence>
<gene>
    <name evidence="3" type="primary">dptH</name>
    <name evidence="3" type="ORF">HHE94_06720</name>
</gene>
<feature type="domain" description="RNA polymerase sigma-70 region 4" evidence="2">
    <location>
        <begin position="1501"/>
        <end position="1541"/>
    </location>
</feature>
<evidence type="ECO:0000313" key="4">
    <source>
        <dbReference type="Proteomes" id="UP000549590"/>
    </source>
</evidence>
<dbReference type="InterPro" id="IPR000943">
    <property type="entry name" value="RNA_pol_sigma70"/>
</dbReference>
<dbReference type="SUPFAM" id="SSF88659">
    <property type="entry name" value="Sigma3 and sigma4 domains of RNA polymerase sigma factors"/>
    <property type="match status" value="1"/>
</dbReference>
<dbReference type="SUPFAM" id="SSF52540">
    <property type="entry name" value="P-loop containing nucleoside triphosphate hydrolases"/>
    <property type="match status" value="1"/>
</dbReference>